<evidence type="ECO:0000256" key="1">
    <source>
        <dbReference type="ARBA" id="ARBA00004123"/>
    </source>
</evidence>
<dbReference type="RefSeq" id="XP_007803372.1">
    <property type="nucleotide sequence ID" value="XM_007805181.1"/>
</dbReference>
<dbReference type="OrthoDB" id="447637at2759"/>
<dbReference type="PANTHER" id="PTHR15316:SF1">
    <property type="entry name" value="SPLICING FACTOR 3A SUBUNIT 1"/>
    <property type="match status" value="1"/>
</dbReference>
<dbReference type="GO" id="GO:0045292">
    <property type="term" value="P:mRNA cis splicing, via spliceosome"/>
    <property type="evidence" value="ECO:0007669"/>
    <property type="project" value="InterPro"/>
</dbReference>
<dbReference type="InterPro" id="IPR000061">
    <property type="entry name" value="Surp"/>
</dbReference>
<feature type="region of interest" description="Disordered" evidence="8">
    <location>
        <begin position="343"/>
        <end position="405"/>
    </location>
</feature>
<feature type="compositionally biased region" description="Pro residues" evidence="8">
    <location>
        <begin position="376"/>
        <end position="388"/>
    </location>
</feature>
<accession>U1G176</accession>
<dbReference type="FunFam" id="1.10.10.790:FF:000001">
    <property type="entry name" value="Splicing factor 3a, subunit 1"/>
    <property type="match status" value="1"/>
</dbReference>
<dbReference type="AlphaFoldDB" id="U1G176"/>
<dbReference type="PANTHER" id="PTHR15316">
    <property type="entry name" value="SPLICEOSOME ASSOCIATED PROTEIN 114/SWAP SPLICING FACTOR-RELATED"/>
    <property type="match status" value="1"/>
</dbReference>
<keyword evidence="5" id="KW-0508">mRNA splicing</keyword>
<keyword evidence="4" id="KW-0677">Repeat</keyword>
<dbReference type="Pfam" id="PF12230">
    <property type="entry name" value="PRP21_like_P"/>
    <property type="match status" value="1"/>
</dbReference>
<evidence type="ECO:0000256" key="3">
    <source>
        <dbReference type="ARBA" id="ARBA00022728"/>
    </source>
</evidence>
<feature type="domain" description="SURP motif" evidence="9">
    <location>
        <begin position="130"/>
        <end position="172"/>
    </location>
</feature>
<evidence type="ECO:0000256" key="5">
    <source>
        <dbReference type="ARBA" id="ARBA00023187"/>
    </source>
</evidence>
<comment type="subcellular location">
    <subcellularLocation>
        <location evidence="1">Nucleus</location>
    </subcellularLocation>
</comment>
<evidence type="ECO:0000313" key="10">
    <source>
        <dbReference type="EMBL" id="ERF70982.1"/>
    </source>
</evidence>
<dbReference type="GO" id="GO:0071004">
    <property type="term" value="C:U2-type prespliceosome"/>
    <property type="evidence" value="ECO:0007669"/>
    <property type="project" value="TreeGrafter"/>
</dbReference>
<reference evidence="11" key="1">
    <citation type="journal article" date="2014" name="BMC Genomics">
        <title>Genome characteristics reveal the impact of lichenization on lichen-forming fungus Endocarpon pusillum Hedwig (Verrucariales, Ascomycota).</title>
        <authorList>
            <person name="Wang Y.-Y."/>
            <person name="Liu B."/>
            <person name="Zhang X.-Y."/>
            <person name="Zhou Q.-M."/>
            <person name="Zhang T."/>
            <person name="Li H."/>
            <person name="Yu Y.-F."/>
            <person name="Zhang X.-L."/>
            <person name="Hao X.-Y."/>
            <person name="Wang M."/>
            <person name="Wang L."/>
            <person name="Wei J.-C."/>
        </authorList>
    </citation>
    <scope>NUCLEOTIDE SEQUENCE [LARGE SCALE GENOMIC DNA]</scope>
    <source>
        <strain evidence="11">Z07020 / HMAS-L-300199</strain>
    </source>
</reference>
<dbReference type="InterPro" id="IPR022030">
    <property type="entry name" value="SF3A1_dom"/>
</dbReference>
<evidence type="ECO:0000259" key="9">
    <source>
        <dbReference type="PROSITE" id="PS50128"/>
    </source>
</evidence>
<evidence type="ECO:0000256" key="4">
    <source>
        <dbReference type="ARBA" id="ARBA00022737"/>
    </source>
</evidence>
<dbReference type="SUPFAM" id="SSF109905">
    <property type="entry name" value="Surp module (SWAP domain)"/>
    <property type="match status" value="2"/>
</dbReference>
<dbReference type="GO" id="GO:0071013">
    <property type="term" value="C:catalytic step 2 spliceosome"/>
    <property type="evidence" value="ECO:0007669"/>
    <property type="project" value="TreeGrafter"/>
</dbReference>
<organism evidence="10 11">
    <name type="scientific">Endocarpon pusillum (strain Z07020 / HMAS-L-300199)</name>
    <name type="common">Lichen-forming fungus</name>
    <dbReference type="NCBI Taxonomy" id="1263415"/>
    <lineage>
        <taxon>Eukaryota</taxon>
        <taxon>Fungi</taxon>
        <taxon>Dikarya</taxon>
        <taxon>Ascomycota</taxon>
        <taxon>Pezizomycotina</taxon>
        <taxon>Eurotiomycetes</taxon>
        <taxon>Chaetothyriomycetidae</taxon>
        <taxon>Verrucariales</taxon>
        <taxon>Verrucariaceae</taxon>
        <taxon>Endocarpon</taxon>
    </lineage>
</organism>
<evidence type="ECO:0000256" key="8">
    <source>
        <dbReference type="SAM" id="MobiDB-lite"/>
    </source>
</evidence>
<dbReference type="EMBL" id="KE721272">
    <property type="protein sequence ID" value="ERF70982.1"/>
    <property type="molecule type" value="Genomic_DNA"/>
</dbReference>
<dbReference type="GO" id="GO:0003723">
    <property type="term" value="F:RNA binding"/>
    <property type="evidence" value="ECO:0007669"/>
    <property type="project" value="InterPro"/>
</dbReference>
<keyword evidence="3" id="KW-0747">Spliceosome</keyword>
<dbReference type="InterPro" id="IPR035967">
    <property type="entry name" value="SWAP/Surp_sf"/>
</dbReference>
<dbReference type="GO" id="GO:0000381">
    <property type="term" value="P:regulation of alternative mRNA splicing, via spliceosome"/>
    <property type="evidence" value="ECO:0007669"/>
    <property type="project" value="TreeGrafter"/>
</dbReference>
<protein>
    <recommendedName>
        <fullName evidence="9">SURP motif domain-containing protein</fullName>
    </recommendedName>
</protein>
<feature type="compositionally biased region" description="Polar residues" evidence="8">
    <location>
        <begin position="527"/>
        <end position="559"/>
    </location>
</feature>
<feature type="coiled-coil region" evidence="7">
    <location>
        <begin position="197"/>
        <end position="243"/>
    </location>
</feature>
<keyword evidence="7" id="KW-0175">Coiled coil</keyword>
<dbReference type="GO" id="GO:0005686">
    <property type="term" value="C:U2 snRNP"/>
    <property type="evidence" value="ECO:0007669"/>
    <property type="project" value="TreeGrafter"/>
</dbReference>
<feature type="compositionally biased region" description="Polar residues" evidence="8">
    <location>
        <begin position="358"/>
        <end position="369"/>
    </location>
</feature>
<dbReference type="InterPro" id="IPR045146">
    <property type="entry name" value="SF3A1"/>
</dbReference>
<feature type="region of interest" description="Disordered" evidence="8">
    <location>
        <begin position="502"/>
        <end position="566"/>
    </location>
</feature>
<evidence type="ECO:0000256" key="6">
    <source>
        <dbReference type="ARBA" id="ARBA00023242"/>
    </source>
</evidence>
<dbReference type="SMART" id="SM00648">
    <property type="entry name" value="SWAP"/>
    <property type="match status" value="2"/>
</dbReference>
<dbReference type="Proteomes" id="UP000019373">
    <property type="component" value="Unassembled WGS sequence"/>
</dbReference>
<dbReference type="OMA" id="VKYQEQQ"/>
<evidence type="ECO:0000256" key="7">
    <source>
        <dbReference type="SAM" id="Coils"/>
    </source>
</evidence>
<evidence type="ECO:0000256" key="2">
    <source>
        <dbReference type="ARBA" id="ARBA00022664"/>
    </source>
</evidence>
<feature type="compositionally biased region" description="Low complexity" evidence="8">
    <location>
        <begin position="389"/>
        <end position="405"/>
    </location>
</feature>
<proteinExistence type="predicted"/>
<evidence type="ECO:0000313" key="11">
    <source>
        <dbReference type="Proteomes" id="UP000019373"/>
    </source>
</evidence>
<dbReference type="eggNOG" id="KOG0007">
    <property type="taxonomic scope" value="Eukaryota"/>
</dbReference>
<keyword evidence="2" id="KW-0507">mRNA processing</keyword>
<dbReference type="PROSITE" id="PS50128">
    <property type="entry name" value="SURP"/>
    <property type="match status" value="2"/>
</dbReference>
<keyword evidence="6" id="KW-0539">Nucleus</keyword>
<dbReference type="GeneID" id="19243922"/>
<keyword evidence="11" id="KW-1185">Reference proteome</keyword>
<sequence>MATNGAVPELPEAVSKPPEGIVLPPKDIRAIVEKTAGYVARNGHVFEDRIREKEKHNPKFSFLSPNDAYSAFYLWRLNEVREGRGTAVSAGRAGEGAQAVVEEKAKGPAPPPEFHFSARMPNISAQDLEIVKLTALHVARKGRSWMTALSQREARNFQFDFLRPQHSLYQFFSRLVDQYTLLLQTGPEGQKAEQKRIQDLQQNLQDKFRILERAKQRSEWVKYQEAQKQQKEEEEEAERLAYAQIDWHDFVVVETVLFTEADDQADLPPPTSLNDLQSASLEQKAMMSLARPDMRIEEAMPTDDMTSYYDPYAQQAQTQPYNPSPSPYQPQPQLQQYASTMDYTATPPQPAMSPQPSSVFASSANNISLPTRPDATPSPRPPSVPQQPPAVATPAAAASANTAAPMRIRSDYVPRAQQRTKANPATASAICPNCGQSVLLSELDKHLQIELLDPRWKEQRAKADSRFASTNLGGTDVAANLKRLRARTGGDTSDPLAEAAARVLENQEEEERRKRLKGMDGTYDAPGTTSYPTPTVDQQKKQPAQGAQSQMSVQEQIKNIHQKFKS</sequence>
<gene>
    <name evidence="10" type="ORF">EPUS_09087</name>
</gene>
<dbReference type="FunFam" id="1.10.10.790:FF:000015">
    <property type="entry name" value="Splicing factor 3A subunit 1"/>
    <property type="match status" value="1"/>
</dbReference>
<dbReference type="Pfam" id="PF01805">
    <property type="entry name" value="Surp"/>
    <property type="match status" value="2"/>
</dbReference>
<feature type="domain" description="SURP motif" evidence="9">
    <location>
        <begin position="31"/>
        <end position="73"/>
    </location>
</feature>
<name>U1G176_ENDPU</name>
<dbReference type="Gene3D" id="1.10.10.790">
    <property type="entry name" value="Surp module"/>
    <property type="match status" value="2"/>
</dbReference>
<dbReference type="HOGENOM" id="CLU_013259_3_1_1"/>